<dbReference type="SMART" id="SM00567">
    <property type="entry name" value="EZ_HEAT"/>
    <property type="match status" value="6"/>
</dbReference>
<keyword evidence="6 10" id="KW-0408">Iron</keyword>
<dbReference type="GO" id="GO:0046872">
    <property type="term" value="F:metal ion binding"/>
    <property type="evidence" value="ECO:0007669"/>
    <property type="project" value="UniProtKB-KW"/>
</dbReference>
<gene>
    <name evidence="10" type="primary">LIA1</name>
    <name evidence="12" type="ORF">NESG_02336</name>
</gene>
<feature type="binding site" evidence="10">
    <location>
        <position position="210"/>
    </location>
    <ligand>
        <name>Fe cation</name>
        <dbReference type="ChEBI" id="CHEBI:24875"/>
        <label>2</label>
    </ligand>
</feature>
<evidence type="ECO:0000256" key="11">
    <source>
        <dbReference type="PROSITE-ProRule" id="PRU00103"/>
    </source>
</evidence>
<dbReference type="GO" id="GO:0005737">
    <property type="term" value="C:cytoplasm"/>
    <property type="evidence" value="ECO:0007669"/>
    <property type="project" value="UniProtKB-SubCell"/>
</dbReference>
<evidence type="ECO:0000313" key="12">
    <source>
        <dbReference type="EMBL" id="KFG25557.1"/>
    </source>
</evidence>
<evidence type="ECO:0000256" key="9">
    <source>
        <dbReference type="ARBA" id="ARBA00045876"/>
    </source>
</evidence>
<comment type="pathway">
    <text evidence="2 10">Protein modification; eIF5A hypusination.</text>
</comment>
<evidence type="ECO:0000256" key="7">
    <source>
        <dbReference type="ARBA" id="ARBA00023033"/>
    </source>
</evidence>
<dbReference type="HOGENOM" id="CLU_053974_0_0_1"/>
<evidence type="ECO:0000256" key="4">
    <source>
        <dbReference type="ARBA" id="ARBA00022737"/>
    </source>
</evidence>
<comment type="catalytic activity">
    <reaction evidence="1 10">
        <text>[eIF5A protein]-deoxyhypusine + AH2 + O2 = [eIF5A protein]-hypusine + A + H2O</text>
        <dbReference type="Rhea" id="RHEA:14101"/>
        <dbReference type="Rhea" id="RHEA-COMP:10144"/>
        <dbReference type="Rhea" id="RHEA-COMP:12592"/>
        <dbReference type="ChEBI" id="CHEBI:13193"/>
        <dbReference type="ChEBI" id="CHEBI:15377"/>
        <dbReference type="ChEBI" id="CHEBI:15379"/>
        <dbReference type="ChEBI" id="CHEBI:17499"/>
        <dbReference type="ChEBI" id="CHEBI:82657"/>
        <dbReference type="ChEBI" id="CHEBI:91175"/>
        <dbReference type="EC" id="1.14.99.29"/>
    </reaction>
</comment>
<evidence type="ECO:0000256" key="1">
    <source>
        <dbReference type="ARBA" id="ARBA00000068"/>
    </source>
</evidence>
<keyword evidence="7 10" id="KW-0503">Monooxygenase</keyword>
<keyword evidence="3 10" id="KW-0479">Metal-binding</keyword>
<dbReference type="AlphaFoldDB" id="A0A086J089"/>
<dbReference type="PROSITE" id="PS50077">
    <property type="entry name" value="HEAT_REPEAT"/>
    <property type="match status" value="1"/>
</dbReference>
<feature type="binding site" evidence="10">
    <location>
        <position position="92"/>
    </location>
    <ligand>
        <name>Fe cation</name>
        <dbReference type="ChEBI" id="CHEBI:24875"/>
        <label>1</label>
    </ligand>
</feature>
<protein>
    <recommendedName>
        <fullName evidence="10">Deoxyhypusine hydroxylase</fullName>
        <shortName evidence="10">DOHH</shortName>
        <ecNumber evidence="10">1.14.99.29</ecNumber>
    </recommendedName>
    <alternativeName>
        <fullName evidence="10">Deoxyhypusine dioxygenase</fullName>
    </alternativeName>
    <alternativeName>
        <fullName evidence="10">Deoxyhypusine monooxygenase</fullName>
    </alternativeName>
</protein>
<dbReference type="PANTHER" id="PTHR12697:SF5">
    <property type="entry name" value="DEOXYHYPUSINE HYDROXYLASE"/>
    <property type="match status" value="1"/>
</dbReference>
<keyword evidence="5 10" id="KW-0560">Oxidoreductase</keyword>
<dbReference type="HAMAP" id="MF_03101">
    <property type="entry name" value="Deoxyhypusine_hydroxylase"/>
    <property type="match status" value="1"/>
</dbReference>
<dbReference type="Pfam" id="PF03130">
    <property type="entry name" value="HEAT_PBS"/>
    <property type="match status" value="1"/>
</dbReference>
<evidence type="ECO:0000256" key="2">
    <source>
        <dbReference type="ARBA" id="ARBA00005041"/>
    </source>
</evidence>
<dbReference type="EC" id="1.14.99.29" evidence="10"/>
<feature type="binding site" evidence="10">
    <location>
        <position position="209"/>
    </location>
    <ligand>
        <name>Fe cation</name>
        <dbReference type="ChEBI" id="CHEBI:24875"/>
        <label>2</label>
    </ligand>
</feature>
<comment type="cofactor">
    <cofactor evidence="10">
        <name>Fe(2+)</name>
        <dbReference type="ChEBI" id="CHEBI:29033"/>
    </cofactor>
    <text evidence="10">Binds 2 Fe(2+) ions per subunit.</text>
</comment>
<feature type="binding site" evidence="10">
    <location>
        <position position="242"/>
    </location>
    <ligand>
        <name>Fe cation</name>
        <dbReference type="ChEBI" id="CHEBI:24875"/>
        <label>2</label>
    </ligand>
</feature>
<comment type="subcellular location">
    <subcellularLocation>
        <location evidence="10">Cytoplasm</location>
    </subcellularLocation>
    <subcellularLocation>
        <location evidence="10">Nucleus</location>
    </subcellularLocation>
</comment>
<comment type="function">
    <text evidence="10">Catalyzes the hydroxylation of the N(6)-(4-aminobutyl)-L-lysine intermediate to form hypusine, an essential post-translational modification only found in mature eIF-5A factor.</text>
</comment>
<keyword evidence="10" id="KW-0963">Cytoplasm</keyword>
<dbReference type="EMBL" id="AKIJ01000005">
    <property type="protein sequence ID" value="KFG25557.1"/>
    <property type="molecule type" value="Genomic_DNA"/>
</dbReference>
<keyword evidence="13" id="KW-1185">Reference proteome</keyword>
<feature type="binding site" evidence="10">
    <location>
        <position position="91"/>
    </location>
    <ligand>
        <name>Fe cation</name>
        <dbReference type="ChEBI" id="CHEBI:24875"/>
        <label>1</label>
    </ligand>
</feature>
<dbReference type="GO" id="GO:0019135">
    <property type="term" value="F:deoxyhypusine monooxygenase activity"/>
    <property type="evidence" value="ECO:0007669"/>
    <property type="project" value="UniProtKB-UniRule"/>
</dbReference>
<dbReference type="PANTHER" id="PTHR12697">
    <property type="entry name" value="PBS LYASE HEAT-LIKE PROTEIN"/>
    <property type="match status" value="1"/>
</dbReference>
<dbReference type="InterPro" id="IPR016024">
    <property type="entry name" value="ARM-type_fold"/>
</dbReference>
<evidence type="ECO:0000256" key="3">
    <source>
        <dbReference type="ARBA" id="ARBA00022723"/>
    </source>
</evidence>
<dbReference type="GO" id="GO:0005634">
    <property type="term" value="C:nucleus"/>
    <property type="evidence" value="ECO:0007669"/>
    <property type="project" value="UniProtKB-SubCell"/>
</dbReference>
<dbReference type="InterPro" id="IPR027517">
    <property type="entry name" value="Deoxyhypusine_hydroxylase"/>
</dbReference>
<keyword evidence="10" id="KW-0539">Nucleus</keyword>
<sequence>MSTTTENAVKNFSDILQRETEPLKLRFRALFALRSICTDESVHGIAAAFTTTSVLLKHELAYVLGQMQNRTALPILERILRDGSEDEIVRHEAAEAIATFGDMAYEPLLREYADLSVSKSKAVSETCEIGAELIRNGGSKRSEFGSLDPAVSAESASIEKLRQTYLDESKSLYERYAAMFALRDIGTEEAVEILAEGFNNKNRSDLFEHEVAFVFGQMSHPASAKHLARVLADENRHEMVRHECAEALGTINTKEAEDALLALKDIPNRIIRESVEIGLDIHDYHFTDPALEYIVESFE</sequence>
<evidence type="ECO:0000256" key="5">
    <source>
        <dbReference type="ARBA" id="ARBA00023002"/>
    </source>
</evidence>
<dbReference type="InterPro" id="IPR021133">
    <property type="entry name" value="HEAT_type_2"/>
</dbReference>
<dbReference type="Pfam" id="PF13646">
    <property type="entry name" value="HEAT_2"/>
    <property type="match status" value="2"/>
</dbReference>
<proteinExistence type="inferred from homology"/>
<reference evidence="12 13" key="1">
    <citation type="journal article" date="2014" name="Genome Announc.">
        <title>Genome Sequence of the Microsporidian Species Nematocida sp1 Strain ERTm6 (ATCC PRA-372).</title>
        <authorList>
            <person name="Bakowski M.A."/>
            <person name="Priest M."/>
            <person name="Young S."/>
            <person name="Cuomo C.A."/>
            <person name="Troemel E.R."/>
        </authorList>
    </citation>
    <scope>NUCLEOTIDE SEQUENCE [LARGE SCALE GENOMIC DNA]</scope>
    <source>
        <strain evidence="12 13">ERTm6</strain>
    </source>
</reference>
<keyword evidence="8 10" id="KW-0386">Hypusine biosynthesis</keyword>
<evidence type="ECO:0000256" key="6">
    <source>
        <dbReference type="ARBA" id="ARBA00023004"/>
    </source>
</evidence>
<evidence type="ECO:0000256" key="10">
    <source>
        <dbReference type="HAMAP-Rule" id="MF_03101"/>
    </source>
</evidence>
<dbReference type="Gene3D" id="1.25.10.10">
    <property type="entry name" value="Leucine-rich Repeat Variant"/>
    <property type="match status" value="2"/>
</dbReference>
<dbReference type="UniPathway" id="UPA00354"/>
<organism evidence="12 13">
    <name type="scientific">Nematocida ausubeli (strain ATCC PRA-371 / ERTm2)</name>
    <name type="common">Nematode killer fungus</name>
    <dbReference type="NCBI Taxonomy" id="1913371"/>
    <lineage>
        <taxon>Eukaryota</taxon>
        <taxon>Fungi</taxon>
        <taxon>Fungi incertae sedis</taxon>
        <taxon>Microsporidia</taxon>
        <taxon>Nematocida</taxon>
    </lineage>
</organism>
<evidence type="ECO:0000256" key="8">
    <source>
        <dbReference type="ARBA" id="ARBA00023256"/>
    </source>
</evidence>
<dbReference type="SUPFAM" id="SSF48371">
    <property type="entry name" value="ARM repeat"/>
    <property type="match status" value="2"/>
</dbReference>
<dbReference type="Proteomes" id="UP000054524">
    <property type="component" value="Unassembled WGS sequence"/>
</dbReference>
<name>A0A086J089_NEMA1</name>
<feature type="binding site" evidence="10">
    <location>
        <position position="58"/>
    </location>
    <ligand>
        <name>Fe cation</name>
        <dbReference type="ChEBI" id="CHEBI:24875"/>
        <label>1</label>
    </ligand>
</feature>
<feature type="binding site" evidence="10">
    <location>
        <position position="243"/>
    </location>
    <ligand>
        <name>Fe cation</name>
        <dbReference type="ChEBI" id="CHEBI:24875"/>
        <label>2</label>
    </ligand>
</feature>
<keyword evidence="4" id="KW-0677">Repeat</keyword>
<feature type="repeat" description="HEAT" evidence="11">
    <location>
        <begin position="72"/>
        <end position="112"/>
    </location>
</feature>
<feature type="binding site" evidence="10">
    <location>
        <position position="59"/>
    </location>
    <ligand>
        <name>Fe cation</name>
        <dbReference type="ChEBI" id="CHEBI:24875"/>
        <label>1</label>
    </ligand>
</feature>
<dbReference type="InterPro" id="IPR011989">
    <property type="entry name" value="ARM-like"/>
</dbReference>
<dbReference type="InterPro" id="IPR004155">
    <property type="entry name" value="PBS_lyase_HEAT"/>
</dbReference>
<comment type="function">
    <text evidence="9">Catalyzes the hydroxylation of the N(6)-(4-aminobutyl)-L-lysine intermediate produced by deoxyhypusine synthase/DHPS on a critical lysine of the eukaryotic translation initiation factor 5A/eIF-5A. This is the second step of the post-translational modification of that lysine into an unusual amino acid residue named hypusine. Hypusination is unique to mature eIF-5A factor and is essential for its function.</text>
</comment>
<comment type="caution">
    <text evidence="12">The sequence shown here is derived from an EMBL/GenBank/DDBJ whole genome shotgun (WGS) entry which is preliminary data.</text>
</comment>
<evidence type="ECO:0000313" key="13">
    <source>
        <dbReference type="Proteomes" id="UP000054524"/>
    </source>
</evidence>
<comment type="similarity">
    <text evidence="10">Belongs to the deoxyhypusine hydroxylase family.</text>
</comment>
<accession>A0A086J089</accession>